<evidence type="ECO:0000313" key="12">
    <source>
        <dbReference type="Proteomes" id="UP000054324"/>
    </source>
</evidence>
<dbReference type="GO" id="GO:0008270">
    <property type="term" value="F:zinc ion binding"/>
    <property type="evidence" value="ECO:0007669"/>
    <property type="project" value="UniProtKB-KW"/>
</dbReference>
<organism evidence="11 12">
    <name type="scientific">Opisthorchis viverrini</name>
    <name type="common">Southeast Asian liver fluke</name>
    <dbReference type="NCBI Taxonomy" id="6198"/>
    <lineage>
        <taxon>Eukaryota</taxon>
        <taxon>Metazoa</taxon>
        <taxon>Spiralia</taxon>
        <taxon>Lophotrochozoa</taxon>
        <taxon>Platyhelminthes</taxon>
        <taxon>Trematoda</taxon>
        <taxon>Digenea</taxon>
        <taxon>Opisthorchiida</taxon>
        <taxon>Opisthorchiata</taxon>
        <taxon>Opisthorchiidae</taxon>
        <taxon>Opisthorchis</taxon>
    </lineage>
</organism>
<dbReference type="SUPFAM" id="SSF56219">
    <property type="entry name" value="DNase I-like"/>
    <property type="match status" value="1"/>
</dbReference>
<dbReference type="InterPro" id="IPR013083">
    <property type="entry name" value="Znf_RING/FYVE/PHD"/>
</dbReference>
<feature type="transmembrane region" description="Helical" evidence="9">
    <location>
        <begin position="50"/>
        <end position="68"/>
    </location>
</feature>
<comment type="subcellular location">
    <subcellularLocation>
        <location evidence="1">Membrane</location>
        <topology evidence="1">Multi-pass membrane protein</topology>
    </subcellularLocation>
</comment>
<evidence type="ECO:0000259" key="10">
    <source>
        <dbReference type="PROSITE" id="PS50089"/>
    </source>
</evidence>
<accession>A0A074ZA82</accession>
<feature type="transmembrane region" description="Helical" evidence="9">
    <location>
        <begin position="75"/>
        <end position="94"/>
    </location>
</feature>
<keyword evidence="4 8" id="KW-0863">Zinc-finger</keyword>
<dbReference type="CDD" id="cd16475">
    <property type="entry name" value="RING-H2_RNF121-like"/>
    <property type="match status" value="1"/>
</dbReference>
<evidence type="ECO:0000256" key="2">
    <source>
        <dbReference type="ARBA" id="ARBA00022692"/>
    </source>
</evidence>
<name>A0A074ZA82_OPIVI</name>
<dbReference type="Proteomes" id="UP000054324">
    <property type="component" value="Unassembled WGS sequence"/>
</dbReference>
<evidence type="ECO:0000256" key="9">
    <source>
        <dbReference type="SAM" id="Phobius"/>
    </source>
</evidence>
<keyword evidence="5" id="KW-0862">Zinc</keyword>
<dbReference type="GO" id="GO:0061630">
    <property type="term" value="F:ubiquitin protein ligase activity"/>
    <property type="evidence" value="ECO:0007669"/>
    <property type="project" value="TreeGrafter"/>
</dbReference>
<dbReference type="SMART" id="SM00184">
    <property type="entry name" value="RING"/>
    <property type="match status" value="1"/>
</dbReference>
<sequence length="669" mass="76532">MSPPELDPDVLILDNVTYHLPSLTPEERFRLKRLKVREMHRGHEEMHLEMFVIAMVSLFVCQLLLMTWKKYHYRTYQLATLIGMWTVPFMYSLFAKFPRFIAIWFLFSLVTGSMLYMASKRRISTSTPSSDAEKDTFNRELSGLIRQARSTDIVILAGDFNAQVGRLTSLESYLGGGFGVDARRTDNGDRLLRLCADHELFLASTNFQHKRSHRVTLRPPTTNRPWTQLDHVAVSHRSRATIQDCRSFWGTPVDFDHAMMRARLTVGFPSGPRKSARSMPIHQLRRTAIAQQYRSELAQQLLTVKQYCGGSEHVDEAWQNVKEPVEIMHTGEWNVNFDRPSEEEIRYEIAVLKREKAQGPDGLYPALTLIKALYANSRSRVKVYGRLSPEFITSSGVRHDCPVSSFLFNFVIDTIMEDPPQASNVCGVEVLLGLPLTDIKYSDDIALLGSDPVVMQTIILPHCSACASHLQSVKCYCKTRRVYRWFLLIHNISYALGIGGYVLMMLTIFQLNLVFLLPTGMAMDISLLALFYGIYYGVISRDFAEVCTDKLAAQIGYHVPQGMPVRRLDPTVCSICTYPLESSDNEKIHRLNCTHAFHDFCIRGWCIVGKKDMCPYCKEKVNLRKTFTNPWDKPHIFYGKFLDLIRYLVAWQPVILGVVHLLNMSLGLK</sequence>
<dbReference type="EMBL" id="KL596825">
    <property type="protein sequence ID" value="KER24043.1"/>
    <property type="molecule type" value="Genomic_DNA"/>
</dbReference>
<evidence type="ECO:0000256" key="4">
    <source>
        <dbReference type="ARBA" id="ARBA00022771"/>
    </source>
</evidence>
<dbReference type="CTD" id="20322392"/>
<evidence type="ECO:0000256" key="1">
    <source>
        <dbReference type="ARBA" id="ARBA00004141"/>
    </source>
</evidence>
<feature type="domain" description="RING-type" evidence="10">
    <location>
        <begin position="573"/>
        <end position="618"/>
    </location>
</feature>
<dbReference type="GO" id="GO:0000139">
    <property type="term" value="C:Golgi membrane"/>
    <property type="evidence" value="ECO:0007669"/>
    <property type="project" value="TreeGrafter"/>
</dbReference>
<keyword evidence="6 9" id="KW-1133">Transmembrane helix</keyword>
<evidence type="ECO:0000256" key="3">
    <source>
        <dbReference type="ARBA" id="ARBA00022723"/>
    </source>
</evidence>
<dbReference type="KEGG" id="ovi:T265_08213"/>
<dbReference type="PANTHER" id="PTHR13407">
    <property type="entry name" value="RNF121 PROTEIN"/>
    <property type="match status" value="1"/>
</dbReference>
<dbReference type="PANTHER" id="PTHR13407:SF0">
    <property type="entry name" value="FI05221P"/>
    <property type="match status" value="1"/>
</dbReference>
<dbReference type="OrthoDB" id="446635at2759"/>
<keyword evidence="2 9" id="KW-0812">Transmembrane</keyword>
<reference evidence="11 12" key="1">
    <citation type="submission" date="2013-11" db="EMBL/GenBank/DDBJ databases">
        <title>Opisthorchis viverrini - life in the bile duct.</title>
        <authorList>
            <person name="Young N.D."/>
            <person name="Nagarajan N."/>
            <person name="Lin S.J."/>
            <person name="Korhonen P.K."/>
            <person name="Jex A.R."/>
            <person name="Hall R.S."/>
            <person name="Safavi-Hemami H."/>
            <person name="Kaewkong W."/>
            <person name="Bertrand D."/>
            <person name="Gao S."/>
            <person name="Seet Q."/>
            <person name="Wongkham S."/>
            <person name="Teh B.T."/>
            <person name="Wongkham C."/>
            <person name="Intapan P.M."/>
            <person name="Maleewong W."/>
            <person name="Yang X."/>
            <person name="Hu M."/>
            <person name="Wang Z."/>
            <person name="Hofmann A."/>
            <person name="Sternberg P.W."/>
            <person name="Tan P."/>
            <person name="Wang J."/>
            <person name="Gasser R.B."/>
        </authorList>
    </citation>
    <scope>NUCLEOTIDE SEQUENCE [LARGE SCALE GENOMIC DNA]</scope>
</reference>
<evidence type="ECO:0000256" key="8">
    <source>
        <dbReference type="PROSITE-ProRule" id="PRU00175"/>
    </source>
</evidence>
<dbReference type="SUPFAM" id="SSF57850">
    <property type="entry name" value="RING/U-box"/>
    <property type="match status" value="1"/>
</dbReference>
<keyword evidence="3" id="KW-0479">Metal-binding</keyword>
<keyword evidence="7 9" id="KW-0472">Membrane</keyword>
<feature type="transmembrane region" description="Helical" evidence="9">
    <location>
        <begin position="100"/>
        <end position="118"/>
    </location>
</feature>
<dbReference type="GeneID" id="20322392"/>
<gene>
    <name evidence="11" type="ORF">T265_08213</name>
</gene>
<keyword evidence="12" id="KW-1185">Reference proteome</keyword>
<evidence type="ECO:0000256" key="5">
    <source>
        <dbReference type="ARBA" id="ARBA00022833"/>
    </source>
</evidence>
<evidence type="ECO:0000256" key="6">
    <source>
        <dbReference type="ARBA" id="ARBA00022989"/>
    </source>
</evidence>
<proteinExistence type="predicted"/>
<dbReference type="AlphaFoldDB" id="A0A074ZA82"/>
<dbReference type="InterPro" id="IPR001841">
    <property type="entry name" value="Znf_RING"/>
</dbReference>
<dbReference type="InterPro" id="IPR040176">
    <property type="entry name" value="RNF121/RNF175"/>
</dbReference>
<dbReference type="GO" id="GO:0005789">
    <property type="term" value="C:endoplasmic reticulum membrane"/>
    <property type="evidence" value="ECO:0007669"/>
    <property type="project" value="TreeGrafter"/>
</dbReference>
<dbReference type="InterPro" id="IPR036691">
    <property type="entry name" value="Endo/exonu/phosph_ase_sf"/>
</dbReference>
<dbReference type="Gene3D" id="3.60.10.10">
    <property type="entry name" value="Endonuclease/exonuclease/phosphatase"/>
    <property type="match status" value="1"/>
</dbReference>
<evidence type="ECO:0000256" key="7">
    <source>
        <dbReference type="ARBA" id="ARBA00023136"/>
    </source>
</evidence>
<feature type="transmembrane region" description="Helical" evidence="9">
    <location>
        <begin position="485"/>
        <end position="509"/>
    </location>
</feature>
<dbReference type="RefSeq" id="XP_009172212.1">
    <property type="nucleotide sequence ID" value="XM_009173948.1"/>
</dbReference>
<protein>
    <recommendedName>
        <fullName evidence="10">RING-type domain-containing protein</fullName>
    </recommendedName>
</protein>
<feature type="transmembrane region" description="Helical" evidence="9">
    <location>
        <begin position="515"/>
        <end position="535"/>
    </location>
</feature>
<dbReference type="PROSITE" id="PS50089">
    <property type="entry name" value="ZF_RING_2"/>
    <property type="match status" value="1"/>
</dbReference>
<dbReference type="GO" id="GO:0036503">
    <property type="term" value="P:ERAD pathway"/>
    <property type="evidence" value="ECO:0007669"/>
    <property type="project" value="TreeGrafter"/>
</dbReference>
<dbReference type="STRING" id="6198.A0A074ZA82"/>
<evidence type="ECO:0000313" key="11">
    <source>
        <dbReference type="EMBL" id="KER24043.1"/>
    </source>
</evidence>
<dbReference type="Gene3D" id="3.30.40.10">
    <property type="entry name" value="Zinc/RING finger domain, C3HC4 (zinc finger)"/>
    <property type="match status" value="1"/>
</dbReference>